<dbReference type="WBParaSite" id="nRc.2.0.1.t38418-RA">
    <property type="protein sequence ID" value="nRc.2.0.1.t38418-RA"/>
    <property type="gene ID" value="nRc.2.0.1.g38418"/>
</dbReference>
<sequence>MPGADDRGHPQHQIVRNRPQTIDTFGGEPSQQPLLHKRMYNVFHAVKVANRTEPTYLVLAASATLRFRM</sequence>
<evidence type="ECO:0000313" key="2">
    <source>
        <dbReference type="Proteomes" id="UP000887565"/>
    </source>
</evidence>
<reference evidence="3" key="1">
    <citation type="submission" date="2022-11" db="UniProtKB">
        <authorList>
            <consortium name="WormBaseParasite"/>
        </authorList>
    </citation>
    <scope>IDENTIFICATION</scope>
</reference>
<accession>A0A915KI43</accession>
<dbReference type="AlphaFoldDB" id="A0A915KI43"/>
<dbReference type="Proteomes" id="UP000887565">
    <property type="component" value="Unplaced"/>
</dbReference>
<protein>
    <submittedName>
        <fullName evidence="3">Uncharacterized protein</fullName>
    </submittedName>
</protein>
<organism evidence="2 3">
    <name type="scientific">Romanomermis culicivorax</name>
    <name type="common">Nematode worm</name>
    <dbReference type="NCBI Taxonomy" id="13658"/>
    <lineage>
        <taxon>Eukaryota</taxon>
        <taxon>Metazoa</taxon>
        <taxon>Ecdysozoa</taxon>
        <taxon>Nematoda</taxon>
        <taxon>Enoplea</taxon>
        <taxon>Dorylaimia</taxon>
        <taxon>Mermithida</taxon>
        <taxon>Mermithoidea</taxon>
        <taxon>Mermithidae</taxon>
        <taxon>Romanomermis</taxon>
    </lineage>
</organism>
<evidence type="ECO:0000313" key="3">
    <source>
        <dbReference type="WBParaSite" id="nRc.2.0.1.t38418-RA"/>
    </source>
</evidence>
<feature type="compositionally biased region" description="Polar residues" evidence="1">
    <location>
        <begin position="18"/>
        <end position="31"/>
    </location>
</feature>
<evidence type="ECO:0000256" key="1">
    <source>
        <dbReference type="SAM" id="MobiDB-lite"/>
    </source>
</evidence>
<feature type="region of interest" description="Disordered" evidence="1">
    <location>
        <begin position="1"/>
        <end position="31"/>
    </location>
</feature>
<proteinExistence type="predicted"/>
<name>A0A915KI43_ROMCU</name>
<keyword evidence="2" id="KW-1185">Reference proteome</keyword>